<dbReference type="InterPro" id="IPR046117">
    <property type="entry name" value="DUF6054"/>
</dbReference>
<evidence type="ECO:0000313" key="2">
    <source>
        <dbReference type="Proteomes" id="UP000317722"/>
    </source>
</evidence>
<keyword evidence="2" id="KW-1185">Reference proteome</keyword>
<dbReference type="Pfam" id="PF19524">
    <property type="entry name" value="DUF6054"/>
    <property type="match status" value="1"/>
</dbReference>
<name>A0A502CSW7_9MICO</name>
<dbReference type="Proteomes" id="UP000317722">
    <property type="component" value="Unassembled WGS sequence"/>
</dbReference>
<dbReference type="RefSeq" id="WP_140742223.1">
    <property type="nucleotide sequence ID" value="NZ_RCZM01000005.1"/>
</dbReference>
<dbReference type="OrthoDB" id="4774735at2"/>
<dbReference type="AlphaFoldDB" id="A0A502CSW7"/>
<organism evidence="1 2">
    <name type="scientific">Pedococcus bigeumensis</name>
    <dbReference type="NCBI Taxonomy" id="433644"/>
    <lineage>
        <taxon>Bacteria</taxon>
        <taxon>Bacillati</taxon>
        <taxon>Actinomycetota</taxon>
        <taxon>Actinomycetes</taxon>
        <taxon>Micrococcales</taxon>
        <taxon>Intrasporangiaceae</taxon>
        <taxon>Pedococcus</taxon>
    </lineage>
</organism>
<reference evidence="1 2" key="1">
    <citation type="journal article" date="2019" name="Environ. Microbiol.">
        <title>Species interactions and distinct microbial communities in high Arctic permafrost affected cryosols are associated with the CH4 and CO2 gas fluxes.</title>
        <authorList>
            <person name="Altshuler I."/>
            <person name="Hamel J."/>
            <person name="Turney S."/>
            <person name="Magnuson E."/>
            <person name="Levesque R."/>
            <person name="Greer C."/>
            <person name="Whyte L.G."/>
        </authorList>
    </citation>
    <scope>NUCLEOTIDE SEQUENCE [LARGE SCALE GENOMIC DNA]</scope>
    <source>
        <strain evidence="1 2">S9.3A</strain>
    </source>
</reference>
<dbReference type="EMBL" id="RCZM01000005">
    <property type="protein sequence ID" value="TPG14896.1"/>
    <property type="molecule type" value="Genomic_DNA"/>
</dbReference>
<proteinExistence type="predicted"/>
<comment type="caution">
    <text evidence="1">The sequence shown here is derived from an EMBL/GenBank/DDBJ whole genome shotgun (WGS) entry which is preliminary data.</text>
</comment>
<sequence>MAHYQRELTGDVDSLVTYLDQAIPQGSITAKYEAGTDHSIGDARMVVRAYERYSAFGGNRVSLCISILAVGDRMCLSAVSAGGSQAMFFKVNTLGEESFLARARQAIEAYPS</sequence>
<evidence type="ECO:0000313" key="1">
    <source>
        <dbReference type="EMBL" id="TPG14896.1"/>
    </source>
</evidence>
<gene>
    <name evidence="1" type="ORF">EAH86_15225</name>
</gene>
<accession>A0A502CSW7</accession>
<protein>
    <submittedName>
        <fullName evidence="1">Uncharacterized protein</fullName>
    </submittedName>
</protein>